<protein>
    <recommendedName>
        <fullName evidence="3">BED-type domain-containing protein</fullName>
    </recommendedName>
</protein>
<evidence type="ECO:0000313" key="1">
    <source>
        <dbReference type="EMBL" id="KAL1523354.1"/>
    </source>
</evidence>
<evidence type="ECO:0008006" key="3">
    <source>
        <dbReference type="Google" id="ProtNLM"/>
    </source>
</evidence>
<comment type="caution">
    <text evidence="1">The sequence shown here is derived from an EMBL/GenBank/DDBJ whole genome shotgun (WGS) entry which is preliminary data.</text>
</comment>
<dbReference type="EMBL" id="JBGBPQ010000006">
    <property type="protein sequence ID" value="KAL1523354.1"/>
    <property type="molecule type" value="Genomic_DNA"/>
</dbReference>
<proteinExistence type="predicted"/>
<reference evidence="1 2" key="1">
    <citation type="journal article" date="2024" name="Science">
        <title>Giant polyketide synthase enzymes in the biosynthesis of giant marine polyether toxins.</title>
        <authorList>
            <person name="Fallon T.R."/>
            <person name="Shende V.V."/>
            <person name="Wierzbicki I.H."/>
            <person name="Pendleton A.L."/>
            <person name="Watervoot N.F."/>
            <person name="Auber R.P."/>
            <person name="Gonzalez D.J."/>
            <person name="Wisecaver J.H."/>
            <person name="Moore B.S."/>
        </authorList>
    </citation>
    <scope>NUCLEOTIDE SEQUENCE [LARGE SCALE GENOMIC DNA]</scope>
    <source>
        <strain evidence="1 2">12B1</strain>
    </source>
</reference>
<name>A0AB34JNU0_PRYPA</name>
<evidence type="ECO:0000313" key="2">
    <source>
        <dbReference type="Proteomes" id="UP001515480"/>
    </source>
</evidence>
<dbReference type="Proteomes" id="UP001515480">
    <property type="component" value="Unassembled WGS sequence"/>
</dbReference>
<organism evidence="1 2">
    <name type="scientific">Prymnesium parvum</name>
    <name type="common">Toxic golden alga</name>
    <dbReference type="NCBI Taxonomy" id="97485"/>
    <lineage>
        <taxon>Eukaryota</taxon>
        <taxon>Haptista</taxon>
        <taxon>Haptophyta</taxon>
        <taxon>Prymnesiophyceae</taxon>
        <taxon>Prymnesiales</taxon>
        <taxon>Prymnesiaceae</taxon>
        <taxon>Prymnesium</taxon>
    </lineage>
</organism>
<keyword evidence="2" id="KW-1185">Reference proteome</keyword>
<gene>
    <name evidence="1" type="ORF">AB1Y20_018298</name>
</gene>
<sequence length="177" mass="19887">MLLLMLQLMHLDLRLRQRQRLLRPQHLLSSWFCMRQSSSTKMGALQRASARQCRHEKDKNGAASTLSILARARDTDAINVQCRHCGKHYCATSGRVKDHLLAMNGSAACSGNSAEFIALKETLMSKLSVKQAQHEMKKATKFINHMWTLMMRPTVVSSASLVVMDWAGEADMACGKR</sequence>
<accession>A0AB34JNU0</accession>
<dbReference type="AlphaFoldDB" id="A0AB34JNU0"/>